<protein>
    <recommendedName>
        <fullName evidence="1">Alpha/beta hydrolase fold-3 domain-containing protein</fullName>
    </recommendedName>
</protein>
<evidence type="ECO:0000313" key="2">
    <source>
        <dbReference type="EMBL" id="KAJ7302144.1"/>
    </source>
</evidence>
<dbReference type="InterPro" id="IPR029058">
    <property type="entry name" value="AB_hydrolase_fold"/>
</dbReference>
<comment type="caution">
    <text evidence="2">The sequence shown here is derived from an EMBL/GenBank/DDBJ whole genome shotgun (WGS) entry which is preliminary data.</text>
</comment>
<dbReference type="Gene3D" id="3.40.50.1820">
    <property type="entry name" value="alpha/beta hydrolase"/>
    <property type="match status" value="1"/>
</dbReference>
<organism evidence="2 3">
    <name type="scientific">Mycena albidolilacea</name>
    <dbReference type="NCBI Taxonomy" id="1033008"/>
    <lineage>
        <taxon>Eukaryota</taxon>
        <taxon>Fungi</taxon>
        <taxon>Dikarya</taxon>
        <taxon>Basidiomycota</taxon>
        <taxon>Agaricomycotina</taxon>
        <taxon>Agaricomycetes</taxon>
        <taxon>Agaricomycetidae</taxon>
        <taxon>Agaricales</taxon>
        <taxon>Marasmiineae</taxon>
        <taxon>Mycenaceae</taxon>
        <taxon>Mycena</taxon>
    </lineage>
</organism>
<keyword evidence="3" id="KW-1185">Reference proteome</keyword>
<dbReference type="InterPro" id="IPR013094">
    <property type="entry name" value="AB_hydrolase_3"/>
</dbReference>
<dbReference type="EMBL" id="JARIHO010000120">
    <property type="protein sequence ID" value="KAJ7302144.1"/>
    <property type="molecule type" value="Genomic_DNA"/>
</dbReference>
<accession>A0AAD6YZM9</accession>
<name>A0AAD6YZM9_9AGAR</name>
<gene>
    <name evidence="2" type="ORF">DFH08DRAFT_723443</name>
</gene>
<dbReference type="Pfam" id="PF07859">
    <property type="entry name" value="Abhydrolase_3"/>
    <property type="match status" value="1"/>
</dbReference>
<dbReference type="AlphaFoldDB" id="A0AAD6YZM9"/>
<dbReference type="SUPFAM" id="SSF53474">
    <property type="entry name" value="alpha/beta-Hydrolases"/>
    <property type="match status" value="1"/>
</dbReference>
<sequence length="113" mass="12665">MPASASHPEISPPLLSHEELPPAYIQVAGLDPLRDEALLHARLLRECGVLTNFDVCFRYPGVPHGFHLKFRQLAASMEWETDIRAGIRGLLKEGHRSIPPSCKRLSRDLICVM</sequence>
<reference evidence="2" key="1">
    <citation type="submission" date="2023-03" db="EMBL/GenBank/DDBJ databases">
        <title>Massive genome expansion in bonnet fungi (Mycena s.s.) driven by repeated elements and novel gene families across ecological guilds.</title>
        <authorList>
            <consortium name="Lawrence Berkeley National Laboratory"/>
            <person name="Harder C.B."/>
            <person name="Miyauchi S."/>
            <person name="Viragh M."/>
            <person name="Kuo A."/>
            <person name="Thoen E."/>
            <person name="Andreopoulos B."/>
            <person name="Lu D."/>
            <person name="Skrede I."/>
            <person name="Drula E."/>
            <person name="Henrissat B."/>
            <person name="Morin E."/>
            <person name="Kohler A."/>
            <person name="Barry K."/>
            <person name="LaButti K."/>
            <person name="Morin E."/>
            <person name="Salamov A."/>
            <person name="Lipzen A."/>
            <person name="Mereny Z."/>
            <person name="Hegedus B."/>
            <person name="Baldrian P."/>
            <person name="Stursova M."/>
            <person name="Weitz H."/>
            <person name="Taylor A."/>
            <person name="Grigoriev I.V."/>
            <person name="Nagy L.G."/>
            <person name="Martin F."/>
            <person name="Kauserud H."/>
        </authorList>
    </citation>
    <scope>NUCLEOTIDE SEQUENCE</scope>
    <source>
        <strain evidence="2">CBHHK002</strain>
    </source>
</reference>
<proteinExistence type="predicted"/>
<feature type="domain" description="Alpha/beta hydrolase fold-3" evidence="1">
    <location>
        <begin position="3"/>
        <end position="67"/>
    </location>
</feature>
<evidence type="ECO:0000313" key="3">
    <source>
        <dbReference type="Proteomes" id="UP001218218"/>
    </source>
</evidence>
<evidence type="ECO:0000259" key="1">
    <source>
        <dbReference type="Pfam" id="PF07859"/>
    </source>
</evidence>
<dbReference type="Proteomes" id="UP001218218">
    <property type="component" value="Unassembled WGS sequence"/>
</dbReference>
<dbReference type="GO" id="GO:0016787">
    <property type="term" value="F:hydrolase activity"/>
    <property type="evidence" value="ECO:0007669"/>
    <property type="project" value="InterPro"/>
</dbReference>